<comment type="caution">
    <text evidence="1">The sequence shown here is derived from an EMBL/GenBank/DDBJ whole genome shotgun (WGS) entry which is preliminary data.</text>
</comment>
<proteinExistence type="predicted"/>
<dbReference type="RefSeq" id="WP_132117959.1">
    <property type="nucleotide sequence ID" value="NZ_SMJU01000007.1"/>
</dbReference>
<name>A0A4R4KD60_9BACT</name>
<dbReference type="Proteomes" id="UP000295706">
    <property type="component" value="Unassembled WGS sequence"/>
</dbReference>
<organism evidence="1 2">
    <name type="scientific">Arundinibacter roseus</name>
    <dbReference type="NCBI Taxonomy" id="2070510"/>
    <lineage>
        <taxon>Bacteria</taxon>
        <taxon>Pseudomonadati</taxon>
        <taxon>Bacteroidota</taxon>
        <taxon>Cytophagia</taxon>
        <taxon>Cytophagales</taxon>
        <taxon>Spirosomataceae</taxon>
        <taxon>Arundinibacter</taxon>
    </lineage>
</organism>
<accession>A0A4R4KD60</accession>
<dbReference type="OrthoDB" id="1287238at2"/>
<evidence type="ECO:0000313" key="2">
    <source>
        <dbReference type="Proteomes" id="UP000295706"/>
    </source>
</evidence>
<reference evidence="1 2" key="1">
    <citation type="submission" date="2019-02" db="EMBL/GenBank/DDBJ databases">
        <title>Arundinibacter roseus gen. nov., sp. nov., a new member of the family Cytophagaceae.</title>
        <authorList>
            <person name="Szuroczki S."/>
            <person name="Khayer B."/>
            <person name="Sproer C."/>
            <person name="Toumi M."/>
            <person name="Szabo A."/>
            <person name="Felfoldi T."/>
            <person name="Schumann P."/>
            <person name="Toth E."/>
        </authorList>
    </citation>
    <scope>NUCLEOTIDE SEQUENCE [LARGE SCALE GENOMIC DNA]</scope>
    <source>
        <strain evidence="1 2">DMA-k-7a</strain>
    </source>
</reference>
<keyword evidence="2" id="KW-1185">Reference proteome</keyword>
<evidence type="ECO:0000313" key="1">
    <source>
        <dbReference type="EMBL" id="TDB64421.1"/>
    </source>
</evidence>
<sequence>MKKRIEIKLDGRSLDLSPGMAFTLERYNPMFEFGSITGSKVYRFTVPFSPTNNRIFQYAADPQALWEPRKYSAQQYADGDMIEQGVVFLESVKATGYEITFGSNLGDFFGDLRDVPLTDIDFGTEALPADHKDISPEKIVAGQTVYTLPTILNAQFYGTNVVAGFSGKVNEYLAGTGYVAGSPKVPMLNLHWVLRKLGELCGFSLRGQFMDDPDAQRLLIYNTFALEGATVLDYRNHLPAELTPRTLLLSLTLPPFGLSAFFDVHKRTVTLDYTENKLATPTRLNLTTATQPSIYPGNLNNRRLELDWELDTDDGLMKTIPAAVAKYTAPGYSTATLFPLKGKFSTLVMDGATGLPKAEQLGITPLTAQMDKKFRPRLLFWEGMIDNVPRASSSYGSTSLSFAGPNNLREKYWKRYEEFRLRTFPVTLLVALTANQLARLDFHRTAGQEVAVHVRGLDYFISAIKARLPLSGYSTLDVWRR</sequence>
<protein>
    <submittedName>
        <fullName evidence="1">Uncharacterized protein</fullName>
    </submittedName>
</protein>
<dbReference type="AlphaFoldDB" id="A0A4R4KD60"/>
<gene>
    <name evidence="1" type="ORF">EZE20_12110</name>
</gene>
<dbReference type="EMBL" id="SMJU01000007">
    <property type="protein sequence ID" value="TDB64421.1"/>
    <property type="molecule type" value="Genomic_DNA"/>
</dbReference>